<dbReference type="Proteomes" id="UP000054937">
    <property type="component" value="Unassembled WGS sequence"/>
</dbReference>
<keyword evidence="2 11" id="KW-0378">Hydrolase</keyword>
<evidence type="ECO:0000256" key="2">
    <source>
        <dbReference type="ARBA" id="ARBA00022801"/>
    </source>
</evidence>
<dbReference type="SUPFAM" id="SSF52540">
    <property type="entry name" value="P-loop containing nucleoside triphosphate hydrolases"/>
    <property type="match status" value="1"/>
</dbReference>
<evidence type="ECO:0000256" key="6">
    <source>
        <dbReference type="ARBA" id="ARBA00034617"/>
    </source>
</evidence>
<dbReference type="GO" id="GO:0043138">
    <property type="term" value="F:3'-5' DNA helicase activity"/>
    <property type="evidence" value="ECO:0007669"/>
    <property type="project" value="UniProtKB-EC"/>
</dbReference>
<dbReference type="OrthoDB" id="417752at2759"/>
<keyword evidence="12" id="KW-1185">Reference proteome</keyword>
<protein>
    <recommendedName>
        <fullName evidence="7">DNA 3'-5' helicase</fullName>
        <ecNumber evidence="7">5.6.2.4</ecNumber>
    </recommendedName>
</protein>
<dbReference type="Pfam" id="PF00580">
    <property type="entry name" value="UvrD-helicase"/>
    <property type="match status" value="1"/>
</dbReference>
<dbReference type="InterPro" id="IPR014016">
    <property type="entry name" value="UvrD-like_ATP-bd"/>
</dbReference>
<dbReference type="EMBL" id="LDAU01000082">
    <property type="protein sequence ID" value="KRX07571.1"/>
    <property type="molecule type" value="Genomic_DNA"/>
</dbReference>
<dbReference type="GO" id="GO:0003677">
    <property type="term" value="F:DNA binding"/>
    <property type="evidence" value="ECO:0007669"/>
    <property type="project" value="InterPro"/>
</dbReference>
<evidence type="ECO:0000313" key="12">
    <source>
        <dbReference type="Proteomes" id="UP000054937"/>
    </source>
</evidence>
<evidence type="ECO:0000256" key="8">
    <source>
        <dbReference type="ARBA" id="ARBA00048988"/>
    </source>
</evidence>
<feature type="domain" description="UvrD-like helicase C-terminal" evidence="10">
    <location>
        <begin position="214"/>
        <end position="280"/>
    </location>
</feature>
<comment type="caution">
    <text evidence="11">The sequence shown here is derived from an EMBL/GenBank/DDBJ whole genome shotgun (WGS) entry which is preliminary data.</text>
</comment>
<dbReference type="PANTHER" id="PTHR11070">
    <property type="entry name" value="UVRD / RECB / PCRA DNA HELICASE FAMILY MEMBER"/>
    <property type="match status" value="1"/>
</dbReference>
<evidence type="ECO:0000256" key="5">
    <source>
        <dbReference type="ARBA" id="ARBA00023235"/>
    </source>
</evidence>
<evidence type="ECO:0000256" key="7">
    <source>
        <dbReference type="ARBA" id="ARBA00034808"/>
    </source>
</evidence>
<proteinExistence type="predicted"/>
<evidence type="ECO:0000256" key="3">
    <source>
        <dbReference type="ARBA" id="ARBA00022806"/>
    </source>
</evidence>
<keyword evidence="3" id="KW-0347">Helicase</keyword>
<comment type="catalytic activity">
    <reaction evidence="6">
        <text>Couples ATP hydrolysis with the unwinding of duplex DNA by translocating in the 3'-5' direction.</text>
        <dbReference type="EC" id="5.6.2.4"/>
    </reaction>
</comment>
<dbReference type="PANTHER" id="PTHR11070:SF2">
    <property type="entry name" value="ATP-DEPENDENT DNA HELICASE SRS2"/>
    <property type="match status" value="1"/>
</dbReference>
<dbReference type="GO" id="GO:0016787">
    <property type="term" value="F:hydrolase activity"/>
    <property type="evidence" value="ECO:0007669"/>
    <property type="project" value="UniProtKB-KW"/>
</dbReference>
<evidence type="ECO:0000256" key="1">
    <source>
        <dbReference type="ARBA" id="ARBA00022741"/>
    </source>
</evidence>
<feature type="domain" description="UvrD-like helicase C-terminal" evidence="10">
    <location>
        <begin position="100"/>
        <end position="196"/>
    </location>
</feature>
<accession>A0A0V0QZ37</accession>
<name>A0A0V0QZ37_PSEPJ</name>
<organism evidence="11 12">
    <name type="scientific">Pseudocohnilembus persalinus</name>
    <name type="common">Ciliate</name>
    <dbReference type="NCBI Taxonomy" id="266149"/>
    <lineage>
        <taxon>Eukaryota</taxon>
        <taxon>Sar</taxon>
        <taxon>Alveolata</taxon>
        <taxon>Ciliophora</taxon>
        <taxon>Intramacronucleata</taxon>
        <taxon>Oligohymenophorea</taxon>
        <taxon>Scuticociliatia</taxon>
        <taxon>Philasterida</taxon>
        <taxon>Pseudocohnilembidae</taxon>
        <taxon>Pseudocohnilembus</taxon>
    </lineage>
</organism>
<dbReference type="GO" id="GO:0000725">
    <property type="term" value="P:recombinational repair"/>
    <property type="evidence" value="ECO:0007669"/>
    <property type="project" value="TreeGrafter"/>
</dbReference>
<dbReference type="AlphaFoldDB" id="A0A0V0QZ37"/>
<dbReference type="Gene3D" id="3.40.50.300">
    <property type="entry name" value="P-loop containing nucleotide triphosphate hydrolases"/>
    <property type="match status" value="2"/>
</dbReference>
<dbReference type="Pfam" id="PF13361">
    <property type="entry name" value="UvrD_C"/>
    <property type="match status" value="2"/>
</dbReference>
<evidence type="ECO:0000259" key="10">
    <source>
        <dbReference type="Pfam" id="PF13361"/>
    </source>
</evidence>
<keyword evidence="5" id="KW-0413">Isomerase</keyword>
<dbReference type="GO" id="GO:0005524">
    <property type="term" value="F:ATP binding"/>
    <property type="evidence" value="ECO:0007669"/>
    <property type="project" value="UniProtKB-KW"/>
</dbReference>
<reference evidence="11 12" key="1">
    <citation type="journal article" date="2015" name="Sci. Rep.">
        <title>Genome of the facultative scuticociliatosis pathogen Pseudocohnilembus persalinus provides insight into its virulence through horizontal gene transfer.</title>
        <authorList>
            <person name="Xiong J."/>
            <person name="Wang G."/>
            <person name="Cheng J."/>
            <person name="Tian M."/>
            <person name="Pan X."/>
            <person name="Warren A."/>
            <person name="Jiang C."/>
            <person name="Yuan D."/>
            <person name="Miao W."/>
        </authorList>
    </citation>
    <scope>NUCLEOTIDE SEQUENCE [LARGE SCALE GENOMIC DNA]</scope>
    <source>
        <strain evidence="11">36N120E</strain>
    </source>
</reference>
<evidence type="ECO:0000313" key="11">
    <source>
        <dbReference type="EMBL" id="KRX07571.1"/>
    </source>
</evidence>
<feature type="domain" description="UvrD-like helicase ATP-binding" evidence="9">
    <location>
        <begin position="12"/>
        <end position="61"/>
    </location>
</feature>
<keyword evidence="1" id="KW-0547">Nucleotide-binding</keyword>
<sequence>MFNDYLKTEDGKDILNQYKYIIFDEFQDISDIQFEMLVLFINNGSYITLIGDENQAIYGWQHYLKFHNNIQNLSLQFFRRGGFTKQTQEKLKNLDIQRLNLLENRRSDKIIIDLANEIISNDGQNKMIAISEQYGRKIDIQKHDKLEDQRKKICDQIEQLRKQGVPYGKIAILAYKNEHLIQFENEFSKRKINFIIDAAVDNIFPLQGIRENDDDWENKVSLCTMYRSKGLEWEYVFIITCNDDLIPGKIKDQDHENMNEKRNLMYVAVTRCSKNLCINFLETEYGTYYKKCSRFISKPIKQSEKSDELFNLNNLKKNGSVFQYEPFDQDSKPRFVSNAQYLIYYLDYINFDELRSKGLINYDIQEQYNLAIDGEQEQISLNPQIFKCQFELDWAHFLKLVFIELFLQESGIKQINKLDVYTDKYTKFGQNKSDDLYNQNQKKKKNRLSQFYIQYQDKNVDLKKDFKAIYEISKTYMYTYYRYRLQHNKLAKVIFYRQLFYGKTKLYENLVQGIKKFIENFQFEESDVKYQHCIVNTEYQFECYIDLIIKDTIIMVKNEEQSLEDTLILLYWAALYMKQYLGQINDEFDEKKIDEKIKKYTINKIAVYNALKQTYVSFNIEGFYEKIDEYLYYFSTLRKGERDPEKTDEQFYSYFKCKQDRFDI</sequence>
<dbReference type="OMA" id="GQINDEF"/>
<dbReference type="InParanoid" id="A0A0V0QZ37"/>
<dbReference type="GO" id="GO:0005634">
    <property type="term" value="C:nucleus"/>
    <property type="evidence" value="ECO:0007669"/>
    <property type="project" value="TreeGrafter"/>
</dbReference>
<dbReference type="InterPro" id="IPR000212">
    <property type="entry name" value="DNA_helicase_UvrD/REP"/>
</dbReference>
<keyword evidence="4" id="KW-0067">ATP-binding</keyword>
<dbReference type="InterPro" id="IPR014017">
    <property type="entry name" value="DNA_helicase_UvrD-like_C"/>
</dbReference>
<dbReference type="EC" id="5.6.2.4" evidence="7"/>
<gene>
    <name evidence="11" type="ORF">PPERSA_11120</name>
</gene>
<dbReference type="InterPro" id="IPR027417">
    <property type="entry name" value="P-loop_NTPase"/>
</dbReference>
<evidence type="ECO:0000259" key="9">
    <source>
        <dbReference type="Pfam" id="PF00580"/>
    </source>
</evidence>
<comment type="catalytic activity">
    <reaction evidence="8">
        <text>ATP + H2O = ADP + phosphate + H(+)</text>
        <dbReference type="Rhea" id="RHEA:13065"/>
        <dbReference type="ChEBI" id="CHEBI:15377"/>
        <dbReference type="ChEBI" id="CHEBI:15378"/>
        <dbReference type="ChEBI" id="CHEBI:30616"/>
        <dbReference type="ChEBI" id="CHEBI:43474"/>
        <dbReference type="ChEBI" id="CHEBI:456216"/>
        <dbReference type="EC" id="5.6.2.4"/>
    </reaction>
</comment>
<evidence type="ECO:0000256" key="4">
    <source>
        <dbReference type="ARBA" id="ARBA00022840"/>
    </source>
</evidence>